<comment type="caution">
    <text evidence="3">The sequence shown here is derived from an EMBL/GenBank/DDBJ whole genome shotgun (WGS) entry which is preliminary data.</text>
</comment>
<name>A0ABW8AN26_9ACTN</name>
<dbReference type="PANTHER" id="PTHR46553:SF3">
    <property type="entry name" value="ADENINE NUCLEOTIDE ALPHA HYDROLASES-LIKE SUPERFAMILY PROTEIN"/>
    <property type="match status" value="1"/>
</dbReference>
<feature type="domain" description="UspA" evidence="2">
    <location>
        <begin position="159"/>
        <end position="303"/>
    </location>
</feature>
<dbReference type="SUPFAM" id="SSF52402">
    <property type="entry name" value="Adenine nucleotide alpha hydrolases-like"/>
    <property type="match status" value="2"/>
</dbReference>
<dbReference type="InterPro" id="IPR006016">
    <property type="entry name" value="UspA"/>
</dbReference>
<feature type="domain" description="UspA" evidence="2">
    <location>
        <begin position="14"/>
        <end position="148"/>
    </location>
</feature>
<dbReference type="InterPro" id="IPR014729">
    <property type="entry name" value="Rossmann-like_a/b/a_fold"/>
</dbReference>
<evidence type="ECO:0000256" key="1">
    <source>
        <dbReference type="ARBA" id="ARBA00008791"/>
    </source>
</evidence>
<evidence type="ECO:0000259" key="2">
    <source>
        <dbReference type="Pfam" id="PF00582"/>
    </source>
</evidence>
<comment type="similarity">
    <text evidence="1">Belongs to the universal stress protein A family.</text>
</comment>
<dbReference type="PRINTS" id="PR01438">
    <property type="entry name" value="UNVRSLSTRESS"/>
</dbReference>
<protein>
    <submittedName>
        <fullName evidence="3">Universal stress protein</fullName>
    </submittedName>
</protein>
<dbReference type="Pfam" id="PF00582">
    <property type="entry name" value="Usp"/>
    <property type="match status" value="2"/>
</dbReference>
<organism evidence="3 4">
    <name type="scientific">Spongisporangium articulatum</name>
    <dbReference type="NCBI Taxonomy" id="3362603"/>
    <lineage>
        <taxon>Bacteria</taxon>
        <taxon>Bacillati</taxon>
        <taxon>Actinomycetota</taxon>
        <taxon>Actinomycetes</taxon>
        <taxon>Kineosporiales</taxon>
        <taxon>Kineosporiaceae</taxon>
        <taxon>Spongisporangium</taxon>
    </lineage>
</organism>
<reference evidence="3 4" key="1">
    <citation type="submission" date="2024-10" db="EMBL/GenBank/DDBJ databases">
        <title>The Natural Products Discovery Center: Release of the First 8490 Sequenced Strains for Exploring Actinobacteria Biosynthetic Diversity.</title>
        <authorList>
            <person name="Kalkreuter E."/>
            <person name="Kautsar S.A."/>
            <person name="Yang D."/>
            <person name="Bader C.D."/>
            <person name="Teijaro C.N."/>
            <person name="Fluegel L."/>
            <person name="Davis C.M."/>
            <person name="Simpson J.R."/>
            <person name="Lauterbach L."/>
            <person name="Steele A.D."/>
            <person name="Gui C."/>
            <person name="Meng S."/>
            <person name="Li G."/>
            <person name="Viehrig K."/>
            <person name="Ye F."/>
            <person name="Su P."/>
            <person name="Kiefer A.F."/>
            <person name="Nichols A."/>
            <person name="Cepeda A.J."/>
            <person name="Yan W."/>
            <person name="Fan B."/>
            <person name="Jiang Y."/>
            <person name="Adhikari A."/>
            <person name="Zheng C.-J."/>
            <person name="Schuster L."/>
            <person name="Cowan T.M."/>
            <person name="Smanski M.J."/>
            <person name="Chevrette M.G."/>
            <person name="De Carvalho L.P.S."/>
            <person name="Shen B."/>
        </authorList>
    </citation>
    <scope>NUCLEOTIDE SEQUENCE [LARGE SCALE GENOMIC DNA]</scope>
    <source>
        <strain evidence="3 4">NPDC049639</strain>
    </source>
</reference>
<dbReference type="Gene3D" id="3.40.50.620">
    <property type="entry name" value="HUPs"/>
    <property type="match status" value="2"/>
</dbReference>
<proteinExistence type="inferred from homology"/>
<dbReference type="RefSeq" id="WP_398278957.1">
    <property type="nucleotide sequence ID" value="NZ_JBITLV010000003.1"/>
</dbReference>
<sequence>MPELPQGPQLPKGVVVGYDGTLSADSAVRWAAAEAARRGRPLTVVHAADYALIPGPMGAPPYRPDLAEKSAARIVSAGIEVAKSEFPDVEVAGRTVIAGVTQTLVDLSRDADLLVVGSHGHSEVGAVLLGSVALTATAHAHCPVVVVRDGAALPGPEHPVVVGTDGSDSCTQAVRFAADQAAERGAALTIVAVSPTIGSPVWTEAVGLSLEAGGRVEFQKIMTAEAHETVSAAAQLVRTTHPALPITERIIEGRAADGLVEAARGAGLLVVGSRGRGAFTGLLLGSVGHGCLLRATCPVAIVR</sequence>
<evidence type="ECO:0000313" key="4">
    <source>
        <dbReference type="Proteomes" id="UP001612915"/>
    </source>
</evidence>
<dbReference type="InterPro" id="IPR006015">
    <property type="entry name" value="Universal_stress_UspA"/>
</dbReference>
<evidence type="ECO:0000313" key="3">
    <source>
        <dbReference type="EMBL" id="MFI7587378.1"/>
    </source>
</evidence>
<keyword evidence="4" id="KW-1185">Reference proteome</keyword>
<dbReference type="EMBL" id="JBITLV010000003">
    <property type="protein sequence ID" value="MFI7587378.1"/>
    <property type="molecule type" value="Genomic_DNA"/>
</dbReference>
<gene>
    <name evidence="3" type="ORF">ACIB24_09920</name>
</gene>
<dbReference type="PANTHER" id="PTHR46553">
    <property type="entry name" value="ADENINE NUCLEOTIDE ALPHA HYDROLASES-LIKE SUPERFAMILY PROTEIN"/>
    <property type="match status" value="1"/>
</dbReference>
<accession>A0ABW8AN26</accession>
<dbReference type="Proteomes" id="UP001612915">
    <property type="component" value="Unassembled WGS sequence"/>
</dbReference>